<dbReference type="InterPro" id="IPR016167">
    <property type="entry name" value="FAD-bd_PCMH_sub1"/>
</dbReference>
<dbReference type="Gene3D" id="3.30.43.10">
    <property type="entry name" value="Uridine Diphospho-n-acetylenolpyruvylglucosamine Reductase, domain 2"/>
    <property type="match status" value="1"/>
</dbReference>
<dbReference type="Gene3D" id="3.30.70.2740">
    <property type="match status" value="1"/>
</dbReference>
<dbReference type="Gene3D" id="3.30.70.2190">
    <property type="match status" value="1"/>
</dbReference>
<dbReference type="InterPro" id="IPR004113">
    <property type="entry name" value="FAD-bd_oxidored_4_C"/>
</dbReference>
<evidence type="ECO:0000256" key="5">
    <source>
        <dbReference type="ARBA" id="ARBA00023002"/>
    </source>
</evidence>
<dbReference type="Gene3D" id="3.30.465.10">
    <property type="match status" value="1"/>
</dbReference>
<dbReference type="GO" id="GO:0051990">
    <property type="term" value="F:(R)-2-hydroxyglutarate dehydrogenase activity"/>
    <property type="evidence" value="ECO:0007669"/>
    <property type="project" value="UniProtKB-EC"/>
</dbReference>
<comment type="catalytic activity">
    <reaction evidence="9">
        <text>(R)-malate + A = oxaloacetate + AH2</text>
        <dbReference type="Rhea" id="RHEA:67460"/>
        <dbReference type="ChEBI" id="CHEBI:13193"/>
        <dbReference type="ChEBI" id="CHEBI:15588"/>
        <dbReference type="ChEBI" id="CHEBI:16452"/>
        <dbReference type="ChEBI" id="CHEBI:17499"/>
    </reaction>
    <physiologicalReaction direction="left-to-right" evidence="9">
        <dbReference type="Rhea" id="RHEA:67461"/>
    </physiologicalReaction>
</comment>
<dbReference type="SUPFAM" id="SSF55103">
    <property type="entry name" value="FAD-linked oxidases, C-terminal domain"/>
    <property type="match status" value="1"/>
</dbReference>
<keyword evidence="4" id="KW-0274">FAD</keyword>
<keyword evidence="5" id="KW-0560">Oxidoreductase</keyword>
<accession>F1L5K0</accession>
<sequence>MRRALHQLCRIPPSSLQQRVCGVATIAASPRGKFSVIEDNDLSAFEKILGKNNVLTEDLDPYNTDFLHIYKGSSKCVLLPTSSEEVSAILRHCYSRNLAVVPQSGNTGLVGGSVPVYDEIVLSLKKLNKNFQFDPHAGVVKCEAGWILEELYNRLAPEGYVMPWDLGSRGSCLIGGNISTAVGGVRRLRFGSLHNHVIGLQVVLADEHGTVVNFGSDVRKDNTNLHMHHLFIGGEGQLGVVTGVTVCVVPKPISAQVAMLGVRTYSECREVLRLAKQYLGEVLSAFELMDSEAMRCLLENEKLHNVLTSNPPFNLLIEVMGSDEGHDKEKMENFLNAALSKEVAVDGVLAANAQEAAYMWKLRKTLPLAPLHDGYVYKHDISLPMEHFYTLSGLVRERLKGLAARVITFGHMADGDSHFNVSAKQYSPEITAKLYPFVCEWTVEHGGSISAEHGVGQERRPYAKLGKGYEVRMASILKQQFDPRHILSPYKMIDTP</sequence>
<dbReference type="EMBL" id="JI171810">
    <property type="protein sequence ID" value="ADY45404.1"/>
    <property type="molecule type" value="mRNA"/>
</dbReference>
<dbReference type="AlphaFoldDB" id="F1L5K0"/>
<evidence type="ECO:0000256" key="4">
    <source>
        <dbReference type="ARBA" id="ARBA00022827"/>
    </source>
</evidence>
<dbReference type="InterPro" id="IPR016164">
    <property type="entry name" value="FAD-linked_Oxase-like_C"/>
</dbReference>
<dbReference type="InterPro" id="IPR006094">
    <property type="entry name" value="Oxid_FAD_bind_N"/>
</dbReference>
<dbReference type="PROSITE" id="PS51387">
    <property type="entry name" value="FAD_PCMH"/>
    <property type="match status" value="1"/>
</dbReference>
<evidence type="ECO:0000313" key="11">
    <source>
        <dbReference type="EMBL" id="ADY45404.1"/>
    </source>
</evidence>
<dbReference type="PANTHER" id="PTHR43716">
    <property type="entry name" value="D-2-HYDROXYGLUTARATE DEHYDROGENASE, MITOCHONDRIAL"/>
    <property type="match status" value="1"/>
</dbReference>
<evidence type="ECO:0000256" key="1">
    <source>
        <dbReference type="ARBA" id="ARBA00001974"/>
    </source>
</evidence>
<protein>
    <recommendedName>
        <fullName evidence="7">D-2-hydroxyglutarate dehydrogenase, mitochondrial</fullName>
        <ecNumber evidence="6">1.1.99.39</ecNumber>
    </recommendedName>
</protein>
<dbReference type="PANTHER" id="PTHR43716:SF1">
    <property type="entry name" value="D-2-HYDROXYGLUTARATE DEHYDROGENASE, MITOCHONDRIAL"/>
    <property type="match status" value="1"/>
</dbReference>
<comment type="function">
    <text evidence="8">Catalyzes the oxidation of D-2-hydroxyglutarate (D-2-HG) to alpha-ketoglutarate. Also catalyzes the oxidation of other D-2-hydroxyacids, such as D-malate (D-MAL) and D-lactate (D-LAC). Exhibits high activities towards D-2-HG and D-MAL but a very weak activity towards D-LAC.</text>
</comment>
<reference evidence="11" key="1">
    <citation type="journal article" date="2011" name="Genome Res.">
        <title>Deep small RNA sequencing from the nematode Ascaris reveals conservation, functional diversification, and novel developmental profiles.</title>
        <authorList>
            <person name="Wang J."/>
            <person name="Czech B."/>
            <person name="Crunk A."/>
            <person name="Wallace A."/>
            <person name="Mitreva M."/>
            <person name="Hannon G.J."/>
            <person name="Davis R.E."/>
        </authorList>
    </citation>
    <scope>NUCLEOTIDE SEQUENCE</scope>
</reference>
<dbReference type="Pfam" id="PF01565">
    <property type="entry name" value="FAD_binding_4"/>
    <property type="match status" value="1"/>
</dbReference>
<dbReference type="EC" id="1.1.99.39" evidence="6"/>
<dbReference type="FunFam" id="3.30.43.10:FF:000011">
    <property type="entry name" value="D-lactate dehydrogenase (Cytochrome)"/>
    <property type="match status" value="1"/>
</dbReference>
<evidence type="ECO:0000256" key="9">
    <source>
        <dbReference type="ARBA" id="ARBA00049267"/>
    </source>
</evidence>
<comment type="cofactor">
    <cofactor evidence="1">
        <name>FAD</name>
        <dbReference type="ChEBI" id="CHEBI:57692"/>
    </cofactor>
</comment>
<evidence type="ECO:0000256" key="2">
    <source>
        <dbReference type="ARBA" id="ARBA00008000"/>
    </source>
</evidence>
<dbReference type="GO" id="GO:0005739">
    <property type="term" value="C:mitochondrion"/>
    <property type="evidence" value="ECO:0007669"/>
    <property type="project" value="TreeGrafter"/>
</dbReference>
<evidence type="ECO:0000256" key="8">
    <source>
        <dbReference type="ARBA" id="ARBA00045410"/>
    </source>
</evidence>
<dbReference type="SUPFAM" id="SSF56176">
    <property type="entry name" value="FAD-binding/transporter-associated domain-like"/>
    <property type="match status" value="1"/>
</dbReference>
<dbReference type="GO" id="GO:0071949">
    <property type="term" value="F:FAD binding"/>
    <property type="evidence" value="ECO:0007669"/>
    <property type="project" value="InterPro"/>
</dbReference>
<dbReference type="InterPro" id="IPR016169">
    <property type="entry name" value="FAD-bd_PCMH_sub2"/>
</dbReference>
<dbReference type="FunFam" id="3.30.70.2190:FF:000001">
    <property type="entry name" value="D-2-hydroxyglutarate dehydrogenase mitochondrial"/>
    <property type="match status" value="1"/>
</dbReference>
<name>F1L5K0_ASCSU</name>
<evidence type="ECO:0000256" key="7">
    <source>
        <dbReference type="ARBA" id="ARBA00039639"/>
    </source>
</evidence>
<dbReference type="InterPro" id="IPR051264">
    <property type="entry name" value="FAD-oxidored/transferase_4"/>
</dbReference>
<evidence type="ECO:0000256" key="3">
    <source>
        <dbReference type="ARBA" id="ARBA00022630"/>
    </source>
</evidence>
<dbReference type="InterPro" id="IPR036318">
    <property type="entry name" value="FAD-bd_PCMH-like_sf"/>
</dbReference>
<comment type="similarity">
    <text evidence="2">Belongs to the FAD-binding oxidoreductase/transferase type 4 family.</text>
</comment>
<keyword evidence="3" id="KW-0285">Flavoprotein</keyword>
<dbReference type="Pfam" id="PF02913">
    <property type="entry name" value="FAD-oxidase_C"/>
    <property type="match status" value="1"/>
</dbReference>
<organism evidence="11">
    <name type="scientific">Ascaris suum</name>
    <name type="common">Pig roundworm</name>
    <name type="synonym">Ascaris lumbricoides</name>
    <dbReference type="NCBI Taxonomy" id="6253"/>
    <lineage>
        <taxon>Eukaryota</taxon>
        <taxon>Metazoa</taxon>
        <taxon>Ecdysozoa</taxon>
        <taxon>Nematoda</taxon>
        <taxon>Chromadorea</taxon>
        <taxon>Rhabditida</taxon>
        <taxon>Spirurina</taxon>
        <taxon>Ascaridomorpha</taxon>
        <taxon>Ascaridoidea</taxon>
        <taxon>Ascarididae</taxon>
        <taxon>Ascaris</taxon>
    </lineage>
</organism>
<feature type="domain" description="FAD-binding PCMH-type" evidence="10">
    <location>
        <begin position="70"/>
        <end position="251"/>
    </location>
</feature>
<proteinExistence type="evidence at transcript level"/>
<evidence type="ECO:0000259" key="10">
    <source>
        <dbReference type="PROSITE" id="PS51387"/>
    </source>
</evidence>
<dbReference type="InterPro" id="IPR016166">
    <property type="entry name" value="FAD-bd_PCMH"/>
</dbReference>
<evidence type="ECO:0000256" key="6">
    <source>
        <dbReference type="ARBA" id="ARBA00039003"/>
    </source>
</evidence>